<reference evidence="2" key="1">
    <citation type="submission" date="2022-11" db="UniProtKB">
        <authorList>
            <consortium name="WormBaseParasite"/>
        </authorList>
    </citation>
    <scope>IDENTIFICATION</scope>
</reference>
<accession>A0A914CBP9</accession>
<evidence type="ECO:0000313" key="2">
    <source>
        <dbReference type="WBParaSite" id="ACRNAN_Path_808.g3064.t1"/>
    </source>
</evidence>
<organism evidence="1 2">
    <name type="scientific">Acrobeloides nanus</name>
    <dbReference type="NCBI Taxonomy" id="290746"/>
    <lineage>
        <taxon>Eukaryota</taxon>
        <taxon>Metazoa</taxon>
        <taxon>Ecdysozoa</taxon>
        <taxon>Nematoda</taxon>
        <taxon>Chromadorea</taxon>
        <taxon>Rhabditida</taxon>
        <taxon>Tylenchina</taxon>
        <taxon>Cephalobomorpha</taxon>
        <taxon>Cephaloboidea</taxon>
        <taxon>Cephalobidae</taxon>
        <taxon>Acrobeloides</taxon>
    </lineage>
</organism>
<proteinExistence type="predicted"/>
<dbReference type="WBParaSite" id="ACRNAN_Path_808.g3064.t1">
    <property type="protein sequence ID" value="ACRNAN_Path_808.g3064.t1"/>
    <property type="gene ID" value="ACRNAN_Path_808.g3064"/>
</dbReference>
<dbReference type="AlphaFoldDB" id="A0A914CBP9"/>
<sequence>MLSSTESRAVAEQNRNRDGACPKKRERVLPYVCRHQDCDPNKEFACRSFYSHNKIFHFFDYKCQTCGMNVYHADKNVHIDANPEQIVNFPWCWKPFIIPSMNIRCPCAEKLSLPDECLCVLDMKKIQCVFFEDLAEIYALSMMR</sequence>
<dbReference type="Proteomes" id="UP000887540">
    <property type="component" value="Unplaced"/>
</dbReference>
<name>A0A914CBP9_9BILA</name>
<keyword evidence="1" id="KW-1185">Reference proteome</keyword>
<evidence type="ECO:0000313" key="1">
    <source>
        <dbReference type="Proteomes" id="UP000887540"/>
    </source>
</evidence>
<protein>
    <submittedName>
        <fullName evidence="2">Uncharacterized protein</fullName>
    </submittedName>
</protein>